<gene>
    <name evidence="2" type="ORF">EZS27_025025</name>
</gene>
<dbReference type="SUPFAM" id="SSF50891">
    <property type="entry name" value="Cyclophilin-like"/>
    <property type="match status" value="1"/>
</dbReference>
<evidence type="ECO:0000259" key="1">
    <source>
        <dbReference type="PROSITE" id="PS50072"/>
    </source>
</evidence>
<dbReference type="PROSITE" id="PS50072">
    <property type="entry name" value="CSA_PPIASE_2"/>
    <property type="match status" value="1"/>
</dbReference>
<sequence>LDNEYTVFGEVTEGLDVVDNIQQVPTGNADRPMENVVIKKVVVL</sequence>
<dbReference type="EC" id="5.2.1.8" evidence="2"/>
<dbReference type="GO" id="GO:0003755">
    <property type="term" value="F:peptidyl-prolyl cis-trans isomerase activity"/>
    <property type="evidence" value="ECO:0007669"/>
    <property type="project" value="UniProtKB-EC"/>
</dbReference>
<dbReference type="EMBL" id="SNRY01002291">
    <property type="protein sequence ID" value="KAA6325795.1"/>
    <property type="molecule type" value="Genomic_DNA"/>
</dbReference>
<dbReference type="Pfam" id="PF00160">
    <property type="entry name" value="Pro_isomerase"/>
    <property type="match status" value="1"/>
</dbReference>
<dbReference type="InterPro" id="IPR002130">
    <property type="entry name" value="Cyclophilin-type_PPIase_dom"/>
</dbReference>
<feature type="non-terminal residue" evidence="2">
    <location>
        <position position="1"/>
    </location>
</feature>
<dbReference type="AlphaFoldDB" id="A0A5J4QWT9"/>
<evidence type="ECO:0000313" key="2">
    <source>
        <dbReference type="EMBL" id="KAA6325795.1"/>
    </source>
</evidence>
<keyword evidence="2" id="KW-0413">Isomerase</keyword>
<proteinExistence type="predicted"/>
<protein>
    <submittedName>
        <fullName evidence="2">Putative peptidyl-prolyl cis-trans isomerase</fullName>
        <ecNumber evidence="2">5.2.1.8</ecNumber>
    </submittedName>
</protein>
<accession>A0A5J4QWT9</accession>
<dbReference type="InterPro" id="IPR029000">
    <property type="entry name" value="Cyclophilin-like_dom_sf"/>
</dbReference>
<dbReference type="Gene3D" id="2.40.100.10">
    <property type="entry name" value="Cyclophilin-like"/>
    <property type="match status" value="1"/>
</dbReference>
<organism evidence="2">
    <name type="scientific">termite gut metagenome</name>
    <dbReference type="NCBI Taxonomy" id="433724"/>
    <lineage>
        <taxon>unclassified sequences</taxon>
        <taxon>metagenomes</taxon>
        <taxon>organismal metagenomes</taxon>
    </lineage>
</organism>
<feature type="domain" description="PPIase cyclophilin-type" evidence="1">
    <location>
        <begin position="1"/>
        <end position="43"/>
    </location>
</feature>
<name>A0A5J4QWT9_9ZZZZ</name>
<comment type="caution">
    <text evidence="2">The sequence shown here is derived from an EMBL/GenBank/DDBJ whole genome shotgun (WGS) entry which is preliminary data.</text>
</comment>
<reference evidence="2" key="1">
    <citation type="submission" date="2019-03" db="EMBL/GenBank/DDBJ databases">
        <title>Single cell metagenomics reveals metabolic interactions within the superorganism composed of flagellate Streblomastix strix and complex community of Bacteroidetes bacteria on its surface.</title>
        <authorList>
            <person name="Treitli S.C."/>
            <person name="Kolisko M."/>
            <person name="Husnik F."/>
            <person name="Keeling P."/>
            <person name="Hampl V."/>
        </authorList>
    </citation>
    <scope>NUCLEOTIDE SEQUENCE</scope>
    <source>
        <strain evidence="2">STM</strain>
    </source>
</reference>